<dbReference type="InterPro" id="IPR051703">
    <property type="entry name" value="NF-kappa-B_Signaling_Reg"/>
</dbReference>
<reference evidence="3 4" key="1">
    <citation type="submission" date="2018-04" db="EMBL/GenBank/DDBJ databases">
        <title>Acinetobacter junii Genome sequencing and assembly.</title>
        <authorList>
            <person name="Su J."/>
            <person name="Rensing C."/>
            <person name="Mazhar H.S."/>
        </authorList>
    </citation>
    <scope>NUCLEOTIDE SEQUENCE [LARGE SCALE GENOMIC DNA]</scope>
    <source>
        <strain evidence="3 4">SC22</strain>
    </source>
</reference>
<dbReference type="EMBL" id="QEWH01000021">
    <property type="protein sequence ID" value="RBA49132.1"/>
    <property type="molecule type" value="Genomic_DNA"/>
</dbReference>
<protein>
    <submittedName>
        <fullName evidence="3">YqaJ-like viral recombinase</fullName>
    </submittedName>
</protein>
<dbReference type="RefSeq" id="WP_112987395.1">
    <property type="nucleotide sequence ID" value="NZ_BKRL01000018.1"/>
</dbReference>
<dbReference type="STRING" id="40215.BVL33_04190"/>
<dbReference type="AlphaFoldDB" id="A0A365PL88"/>
<dbReference type="InterPro" id="IPR017482">
    <property type="entry name" value="Lambda-type_endonuclease"/>
</dbReference>
<dbReference type="InterPro" id="IPR019080">
    <property type="entry name" value="YqaJ_viral_recombinase"/>
</dbReference>
<proteinExistence type="predicted"/>
<feature type="compositionally biased region" description="Polar residues" evidence="1">
    <location>
        <begin position="22"/>
        <end position="35"/>
    </location>
</feature>
<dbReference type="SUPFAM" id="SSF52980">
    <property type="entry name" value="Restriction endonuclease-like"/>
    <property type="match status" value="1"/>
</dbReference>
<evidence type="ECO:0000256" key="1">
    <source>
        <dbReference type="SAM" id="MobiDB-lite"/>
    </source>
</evidence>
<gene>
    <name evidence="3" type="ORF">DC346_03925</name>
</gene>
<dbReference type="Pfam" id="PF09588">
    <property type="entry name" value="YqaJ"/>
    <property type="match status" value="1"/>
</dbReference>
<dbReference type="NCBIfam" id="TIGR03033">
    <property type="entry name" value="phage_rel_nuc"/>
    <property type="match status" value="1"/>
</dbReference>
<evidence type="ECO:0000313" key="4">
    <source>
        <dbReference type="Proteomes" id="UP000253688"/>
    </source>
</evidence>
<sequence length="358" mass="40394">MNPNTQTSSSHAIAHLPLTLNPPQTALTSRSQPNSAKRLAKTKGMSREQWLQVRKQGIGSSDAAAACGLNPHMSMLELWMIKTGRMQSPPDQPFKNHYSPLYWGNKLEPLIADYYQQRTGNKVRRVNAVLQHPDEDKAFMLANLDYAVVGSDEVQLLECKSVGEWGTKHWRDGVPMYVLIQVQHQLAVTGKQAAHICALICGHEAKIFKVERNEIVINRLIASEKIFWSCVENDIPPHVDASESAAKALQLLYPQHIPLQTVDLSTLSGVDQLFTDLLNEEKHLAHHQTKYDYLKHRIQILMKDAEKAIFSQGSVTWKKSKDSVVLDQKALLQAQPELLDQYPQTRIGSRRFNIHSSS</sequence>
<dbReference type="InterPro" id="IPR011335">
    <property type="entry name" value="Restrct_endonuc-II-like"/>
</dbReference>
<feature type="region of interest" description="Disordered" evidence="1">
    <location>
        <begin position="22"/>
        <end position="47"/>
    </location>
</feature>
<dbReference type="PANTHER" id="PTHR46609:SF6">
    <property type="entry name" value="EXONUCLEASE, PHAGE-TYPE_RECB, C-TERMINAL DOMAIN-CONTAINING PROTEIN-RELATED"/>
    <property type="match status" value="1"/>
</dbReference>
<dbReference type="Gene3D" id="3.90.320.10">
    <property type="match status" value="1"/>
</dbReference>
<name>A0A365PL88_ACIJU</name>
<accession>A0A365PL88</accession>
<comment type="caution">
    <text evidence="3">The sequence shown here is derived from an EMBL/GenBank/DDBJ whole genome shotgun (WGS) entry which is preliminary data.</text>
</comment>
<dbReference type="InterPro" id="IPR011604">
    <property type="entry name" value="PDDEXK-like_dom_sf"/>
</dbReference>
<organism evidence="3 4">
    <name type="scientific">Acinetobacter junii</name>
    <dbReference type="NCBI Taxonomy" id="40215"/>
    <lineage>
        <taxon>Bacteria</taxon>
        <taxon>Pseudomonadati</taxon>
        <taxon>Pseudomonadota</taxon>
        <taxon>Gammaproteobacteria</taxon>
        <taxon>Moraxellales</taxon>
        <taxon>Moraxellaceae</taxon>
        <taxon>Acinetobacter</taxon>
    </lineage>
</organism>
<dbReference type="PANTHER" id="PTHR46609">
    <property type="entry name" value="EXONUCLEASE, PHAGE-TYPE/RECB, C-TERMINAL DOMAIN-CONTAINING PROTEIN"/>
    <property type="match status" value="1"/>
</dbReference>
<evidence type="ECO:0000259" key="2">
    <source>
        <dbReference type="Pfam" id="PF09588"/>
    </source>
</evidence>
<feature type="domain" description="YqaJ viral recombinase" evidence="2">
    <location>
        <begin position="49"/>
        <end position="192"/>
    </location>
</feature>
<dbReference type="Proteomes" id="UP000253688">
    <property type="component" value="Unassembled WGS sequence"/>
</dbReference>
<evidence type="ECO:0000313" key="3">
    <source>
        <dbReference type="EMBL" id="RBA49132.1"/>
    </source>
</evidence>